<dbReference type="InParanoid" id="A0A804PY22"/>
<evidence type="ECO:0000313" key="3">
    <source>
        <dbReference type="Proteomes" id="UP000007305"/>
    </source>
</evidence>
<keyword evidence="3" id="KW-1185">Reference proteome</keyword>
<reference evidence="2" key="3">
    <citation type="submission" date="2021-05" db="UniProtKB">
        <authorList>
            <consortium name="EnsemblPlants"/>
        </authorList>
    </citation>
    <scope>IDENTIFICATION</scope>
    <source>
        <strain evidence="2">cv. B73</strain>
    </source>
</reference>
<reference evidence="2" key="2">
    <citation type="submission" date="2019-07" db="EMBL/GenBank/DDBJ databases">
        <authorList>
            <person name="Seetharam A."/>
            <person name="Woodhouse M."/>
            <person name="Cannon E."/>
        </authorList>
    </citation>
    <scope>NUCLEOTIDE SEQUENCE [LARGE SCALE GENOMIC DNA]</scope>
    <source>
        <strain evidence="2">cv. B73</strain>
    </source>
</reference>
<name>A0A804PY22_MAIZE</name>
<organism evidence="2 3">
    <name type="scientific">Zea mays</name>
    <name type="common">Maize</name>
    <dbReference type="NCBI Taxonomy" id="4577"/>
    <lineage>
        <taxon>Eukaryota</taxon>
        <taxon>Viridiplantae</taxon>
        <taxon>Streptophyta</taxon>
        <taxon>Embryophyta</taxon>
        <taxon>Tracheophyta</taxon>
        <taxon>Spermatophyta</taxon>
        <taxon>Magnoliopsida</taxon>
        <taxon>Liliopsida</taxon>
        <taxon>Poales</taxon>
        <taxon>Poaceae</taxon>
        <taxon>PACMAD clade</taxon>
        <taxon>Panicoideae</taxon>
        <taxon>Andropogonodae</taxon>
        <taxon>Andropogoneae</taxon>
        <taxon>Tripsacinae</taxon>
        <taxon>Zea</taxon>
    </lineage>
</organism>
<dbReference type="AlphaFoldDB" id="A0A804PY22"/>
<feature type="compositionally biased region" description="Basic and acidic residues" evidence="1">
    <location>
        <begin position="18"/>
        <end position="30"/>
    </location>
</feature>
<sequence>MTQLPSKFKIKMTVLRVDKNPASDGEKSPLDEYVLANDEHIDDEDEETDSVGDYENPSRAPQLKKAPWSLEEDKRVKE</sequence>
<feature type="compositionally biased region" description="Acidic residues" evidence="1">
    <location>
        <begin position="40"/>
        <end position="52"/>
    </location>
</feature>
<reference evidence="3" key="1">
    <citation type="journal article" date="2009" name="Science">
        <title>The B73 maize genome: complexity, diversity, and dynamics.</title>
        <authorList>
            <person name="Schnable P.S."/>
            <person name="Ware D."/>
            <person name="Fulton R.S."/>
            <person name="Stein J.C."/>
            <person name="Wei F."/>
            <person name="Pasternak S."/>
            <person name="Liang C."/>
            <person name="Zhang J."/>
            <person name="Fulton L."/>
            <person name="Graves T.A."/>
            <person name="Minx P."/>
            <person name="Reily A.D."/>
            <person name="Courtney L."/>
            <person name="Kruchowski S.S."/>
            <person name="Tomlinson C."/>
            <person name="Strong C."/>
            <person name="Delehaunty K."/>
            <person name="Fronick C."/>
            <person name="Courtney B."/>
            <person name="Rock S.M."/>
            <person name="Belter E."/>
            <person name="Du F."/>
            <person name="Kim K."/>
            <person name="Abbott R.M."/>
            <person name="Cotton M."/>
            <person name="Levy A."/>
            <person name="Marchetto P."/>
            <person name="Ochoa K."/>
            <person name="Jackson S.M."/>
            <person name="Gillam B."/>
            <person name="Chen W."/>
            <person name="Yan L."/>
            <person name="Higginbotham J."/>
            <person name="Cardenas M."/>
            <person name="Waligorski J."/>
            <person name="Applebaum E."/>
            <person name="Phelps L."/>
            <person name="Falcone J."/>
            <person name="Kanchi K."/>
            <person name="Thane T."/>
            <person name="Scimone A."/>
            <person name="Thane N."/>
            <person name="Henke J."/>
            <person name="Wang T."/>
            <person name="Ruppert J."/>
            <person name="Shah N."/>
            <person name="Rotter K."/>
            <person name="Hodges J."/>
            <person name="Ingenthron E."/>
            <person name="Cordes M."/>
            <person name="Kohlberg S."/>
            <person name="Sgro J."/>
            <person name="Delgado B."/>
            <person name="Mead K."/>
            <person name="Chinwalla A."/>
            <person name="Leonard S."/>
            <person name="Crouse K."/>
            <person name="Collura K."/>
            <person name="Kudrna D."/>
            <person name="Currie J."/>
            <person name="He R."/>
            <person name="Angelova A."/>
            <person name="Rajasekar S."/>
            <person name="Mueller T."/>
            <person name="Lomeli R."/>
            <person name="Scara G."/>
            <person name="Ko A."/>
            <person name="Delaney K."/>
            <person name="Wissotski M."/>
            <person name="Lopez G."/>
            <person name="Campos D."/>
            <person name="Braidotti M."/>
            <person name="Ashley E."/>
            <person name="Golser W."/>
            <person name="Kim H."/>
            <person name="Lee S."/>
            <person name="Lin J."/>
            <person name="Dujmic Z."/>
            <person name="Kim W."/>
            <person name="Talag J."/>
            <person name="Zuccolo A."/>
            <person name="Fan C."/>
            <person name="Sebastian A."/>
            <person name="Kramer M."/>
            <person name="Spiegel L."/>
            <person name="Nascimento L."/>
            <person name="Zutavern T."/>
            <person name="Miller B."/>
            <person name="Ambroise C."/>
            <person name="Muller S."/>
            <person name="Spooner W."/>
            <person name="Narechania A."/>
            <person name="Ren L."/>
            <person name="Wei S."/>
            <person name="Kumari S."/>
            <person name="Faga B."/>
            <person name="Levy M.J."/>
            <person name="McMahan L."/>
            <person name="Van Buren P."/>
            <person name="Vaughn M.W."/>
            <person name="Ying K."/>
            <person name="Yeh C.-T."/>
            <person name="Emrich S.J."/>
            <person name="Jia Y."/>
            <person name="Kalyanaraman A."/>
            <person name="Hsia A.-P."/>
            <person name="Barbazuk W.B."/>
            <person name="Baucom R.S."/>
            <person name="Brutnell T.P."/>
            <person name="Carpita N.C."/>
            <person name="Chaparro C."/>
            <person name="Chia J.-M."/>
            <person name="Deragon J.-M."/>
            <person name="Estill J.C."/>
            <person name="Fu Y."/>
            <person name="Jeddeloh J.A."/>
            <person name="Han Y."/>
            <person name="Lee H."/>
            <person name="Li P."/>
            <person name="Lisch D.R."/>
            <person name="Liu S."/>
            <person name="Liu Z."/>
            <person name="Nagel D.H."/>
            <person name="McCann M.C."/>
            <person name="SanMiguel P."/>
            <person name="Myers A.M."/>
            <person name="Nettleton D."/>
            <person name="Nguyen J."/>
            <person name="Penning B.W."/>
            <person name="Ponnala L."/>
            <person name="Schneider K.L."/>
            <person name="Schwartz D.C."/>
            <person name="Sharma A."/>
            <person name="Soderlund C."/>
            <person name="Springer N.M."/>
            <person name="Sun Q."/>
            <person name="Wang H."/>
            <person name="Waterman M."/>
            <person name="Westerman R."/>
            <person name="Wolfgruber T.K."/>
            <person name="Yang L."/>
            <person name="Yu Y."/>
            <person name="Zhang L."/>
            <person name="Zhou S."/>
            <person name="Zhu Q."/>
            <person name="Bennetzen J.L."/>
            <person name="Dawe R.K."/>
            <person name="Jiang J."/>
            <person name="Jiang N."/>
            <person name="Presting G.G."/>
            <person name="Wessler S.R."/>
            <person name="Aluru S."/>
            <person name="Martienssen R.A."/>
            <person name="Clifton S.W."/>
            <person name="McCombie W.R."/>
            <person name="Wing R.A."/>
            <person name="Wilson R.K."/>
        </authorList>
    </citation>
    <scope>NUCLEOTIDE SEQUENCE [LARGE SCALE GENOMIC DNA]</scope>
    <source>
        <strain evidence="3">cv. B73</strain>
    </source>
</reference>
<dbReference type="EnsemblPlants" id="Zm00001eb276650_T001">
    <property type="protein sequence ID" value="Zm00001eb276650_P001"/>
    <property type="gene ID" value="Zm00001eb276650"/>
</dbReference>
<dbReference type="Proteomes" id="UP000007305">
    <property type="component" value="Chromosome 6"/>
</dbReference>
<proteinExistence type="predicted"/>
<feature type="region of interest" description="Disordered" evidence="1">
    <location>
        <begin position="18"/>
        <end position="78"/>
    </location>
</feature>
<evidence type="ECO:0000313" key="2">
    <source>
        <dbReference type="EnsemblPlants" id="Zm00001eb276650_P001"/>
    </source>
</evidence>
<evidence type="ECO:0000256" key="1">
    <source>
        <dbReference type="SAM" id="MobiDB-lite"/>
    </source>
</evidence>
<protein>
    <submittedName>
        <fullName evidence="2">Uncharacterized protein</fullName>
    </submittedName>
</protein>
<accession>A0A804PY22</accession>
<dbReference type="Gramene" id="Zm00001eb276650_T001">
    <property type="protein sequence ID" value="Zm00001eb276650_P001"/>
    <property type="gene ID" value="Zm00001eb276650"/>
</dbReference>